<dbReference type="Proteomes" id="UP000266385">
    <property type="component" value="Unassembled WGS sequence"/>
</dbReference>
<keyword evidence="2" id="KW-1185">Reference proteome</keyword>
<gene>
    <name evidence="1" type="ORF">D1223_15145</name>
</gene>
<dbReference type="AlphaFoldDB" id="A0A399R9P1"/>
<name>A0A399R9P1_9PROT</name>
<organism evidence="1 2">
    <name type="scientific">Henriciella mobilis</name>
    <dbReference type="NCBI Taxonomy" id="2305467"/>
    <lineage>
        <taxon>Bacteria</taxon>
        <taxon>Pseudomonadati</taxon>
        <taxon>Pseudomonadota</taxon>
        <taxon>Alphaproteobacteria</taxon>
        <taxon>Hyphomonadales</taxon>
        <taxon>Hyphomonadaceae</taxon>
        <taxon>Henriciella</taxon>
    </lineage>
</organism>
<sequence length="183" mass="18901">MATLALAGTASAEFNQAPPGGSAELTIEITGEVEEICGITASSNSLSIDFGELSGTDAQITRGITFGLLCNAAGGARVEVSSANDGYLLRDGTETGPGNQIPYTFDLDKGPDEFSYALGTRPVSLETDRTFNIAGSEALREGRDVGAYIVVRGVKGPDFQGAPTTTVYAGAYYDIVTVSLSAQ</sequence>
<reference evidence="1 2" key="1">
    <citation type="submission" date="2018-08" db="EMBL/GenBank/DDBJ databases">
        <title>Henriciella mobilis sp. nov., isolated from seawater.</title>
        <authorList>
            <person name="Cheng H."/>
            <person name="Wu Y.-H."/>
            <person name="Xu X.-W."/>
            <person name="Guo L.-L."/>
        </authorList>
    </citation>
    <scope>NUCLEOTIDE SEQUENCE [LARGE SCALE GENOMIC DNA]</scope>
    <source>
        <strain evidence="1 2">JN25</strain>
    </source>
</reference>
<evidence type="ECO:0008006" key="3">
    <source>
        <dbReference type="Google" id="ProtNLM"/>
    </source>
</evidence>
<proteinExistence type="predicted"/>
<accession>A0A399R9P1</accession>
<evidence type="ECO:0000313" key="2">
    <source>
        <dbReference type="Proteomes" id="UP000266385"/>
    </source>
</evidence>
<evidence type="ECO:0000313" key="1">
    <source>
        <dbReference type="EMBL" id="RIJ27161.1"/>
    </source>
</evidence>
<comment type="caution">
    <text evidence="1">The sequence shown here is derived from an EMBL/GenBank/DDBJ whole genome shotgun (WGS) entry which is preliminary data.</text>
</comment>
<dbReference type="EMBL" id="QWFX01000014">
    <property type="protein sequence ID" value="RIJ27161.1"/>
    <property type="molecule type" value="Genomic_DNA"/>
</dbReference>
<protein>
    <recommendedName>
        <fullName evidence="3">Spore coat protein U domain-containing protein</fullName>
    </recommendedName>
</protein>